<dbReference type="InterPro" id="IPR050706">
    <property type="entry name" value="Cyclic-di-GMP_PDE-like"/>
</dbReference>
<dbReference type="InterPro" id="IPR035919">
    <property type="entry name" value="EAL_sf"/>
</dbReference>
<feature type="domain" description="EAL" evidence="1">
    <location>
        <begin position="1"/>
        <end position="223"/>
    </location>
</feature>
<proteinExistence type="predicted"/>
<dbReference type="Pfam" id="PF00563">
    <property type="entry name" value="EAL"/>
    <property type="match status" value="1"/>
</dbReference>
<dbReference type="AlphaFoldDB" id="A0A8A4K0D6"/>
<gene>
    <name evidence="2" type="ORF">H0Z12_16560</name>
</gene>
<accession>A0A8A4K0D6</accession>
<dbReference type="GO" id="GO:0071111">
    <property type="term" value="F:cyclic-guanylate-specific phosphodiesterase activity"/>
    <property type="evidence" value="ECO:0007669"/>
    <property type="project" value="InterPro"/>
</dbReference>
<reference evidence="2" key="1">
    <citation type="submission" date="2020-07" db="EMBL/GenBank/DDBJ databases">
        <title>Genome Sequences for Panteoa spp. that cause Center Rot in Onions.</title>
        <authorList>
            <person name="Asselin J.A."/>
            <person name="Helmann T."/>
            <person name="Beer S."/>
            <person name="Stodghill P."/>
        </authorList>
    </citation>
    <scope>NUCLEOTIDE SEQUENCE</scope>
    <source>
        <strain evidence="2">OC5a</strain>
    </source>
</reference>
<dbReference type="PANTHER" id="PTHR33121:SF76">
    <property type="entry name" value="SIGNALING PROTEIN"/>
    <property type="match status" value="1"/>
</dbReference>
<dbReference type="RefSeq" id="WP_181416431.1">
    <property type="nucleotide sequence ID" value="NZ_CP059084.1"/>
</dbReference>
<dbReference type="PANTHER" id="PTHR33121">
    <property type="entry name" value="CYCLIC DI-GMP PHOSPHODIESTERASE PDEF"/>
    <property type="match status" value="1"/>
</dbReference>
<dbReference type="Proteomes" id="UP000663901">
    <property type="component" value="Chromosome"/>
</dbReference>
<name>A0A8A4K0D6_PANAN</name>
<protein>
    <submittedName>
        <fullName evidence="2">EAL domain-containing protein</fullName>
    </submittedName>
</protein>
<sequence>MLKKISGIRLQPIVQLTNDKIIGYEILSKIKFNTNVEGFFHALTERNYEILLLKQLDVIRESGVKKKLFVNIPLAILLKKRGLELFLYQCTGQEKNINVEIQDAFLMEKMTSLQMLKLKKIISIMRVKGYSIWFDDYRDGMDKWLDTSQIIFDGIKTDYRELRRWKKNSLTMKPLIDKAKKFSKSVLIEGIETESDWLYACDSGADLGQGFMWPEDVILTTIV</sequence>
<evidence type="ECO:0000313" key="3">
    <source>
        <dbReference type="Proteomes" id="UP000663901"/>
    </source>
</evidence>
<organism evidence="2 3">
    <name type="scientific">Pantoea ananas</name>
    <name type="common">Erwinia uredovora</name>
    <dbReference type="NCBI Taxonomy" id="553"/>
    <lineage>
        <taxon>Bacteria</taxon>
        <taxon>Pseudomonadati</taxon>
        <taxon>Pseudomonadota</taxon>
        <taxon>Gammaproteobacteria</taxon>
        <taxon>Enterobacterales</taxon>
        <taxon>Erwiniaceae</taxon>
        <taxon>Pantoea</taxon>
    </lineage>
</organism>
<dbReference type="EMBL" id="CP059084">
    <property type="protein sequence ID" value="QTC45308.1"/>
    <property type="molecule type" value="Genomic_DNA"/>
</dbReference>
<evidence type="ECO:0000313" key="2">
    <source>
        <dbReference type="EMBL" id="QTC45308.1"/>
    </source>
</evidence>
<dbReference type="InterPro" id="IPR001633">
    <property type="entry name" value="EAL_dom"/>
</dbReference>
<dbReference type="PROSITE" id="PS50883">
    <property type="entry name" value="EAL"/>
    <property type="match status" value="1"/>
</dbReference>
<evidence type="ECO:0000259" key="1">
    <source>
        <dbReference type="PROSITE" id="PS50883"/>
    </source>
</evidence>
<dbReference type="Gene3D" id="3.20.20.450">
    <property type="entry name" value="EAL domain"/>
    <property type="match status" value="1"/>
</dbReference>
<dbReference type="SUPFAM" id="SSF141868">
    <property type="entry name" value="EAL domain-like"/>
    <property type="match status" value="1"/>
</dbReference>